<dbReference type="Gramene" id="TraesCS3B02G338700.1">
    <property type="protein sequence ID" value="TraesCS3B02G338700.1"/>
    <property type="gene ID" value="TraesCS3B02G338700"/>
</dbReference>
<dbReference type="OMA" id="GHNEART"/>
<dbReference type="Gramene" id="TraesPARA_EIv1.0_0963680.1">
    <property type="protein sequence ID" value="TraesPARA_EIv1.0_0963680.1.CDS"/>
    <property type="gene ID" value="TraesPARA_EIv1.0_0963680"/>
</dbReference>
<accession>A0A3B6FU00</accession>
<dbReference type="EnsemblPlants" id="TraesCS3B02G338700.1">
    <property type="protein sequence ID" value="TraesCS3B02G338700.1"/>
    <property type="gene ID" value="TraesCS3B02G338700"/>
</dbReference>
<name>A0A3B6FU00_WHEAT</name>
<dbReference type="Gene3D" id="3.40.50.720">
    <property type="entry name" value="NAD(P)-binding Rossmann-like Domain"/>
    <property type="match status" value="1"/>
</dbReference>
<dbReference type="STRING" id="4565.A0A3B6FU00"/>
<reference evidence="1" key="1">
    <citation type="submission" date="2018-08" db="EMBL/GenBank/DDBJ databases">
        <authorList>
            <person name="Rossello M."/>
        </authorList>
    </citation>
    <scope>NUCLEOTIDE SEQUENCE [LARGE SCALE GENOMIC DNA]</scope>
    <source>
        <strain evidence="1">cv. Chinese Spring</strain>
    </source>
</reference>
<dbReference type="Gramene" id="TraesROB_scaffold_060505_01G000100.1">
    <property type="protein sequence ID" value="TraesROB_scaffold_060505_01G000100.1"/>
    <property type="gene ID" value="TraesROB_scaffold_060505_01G000100"/>
</dbReference>
<keyword evidence="2" id="KW-1185">Reference proteome</keyword>
<dbReference type="AlphaFoldDB" id="A0A3B6FU00"/>
<dbReference type="Gramene" id="TraesLDM3B03G01686910.1">
    <property type="protein sequence ID" value="TraesLDM3B03G01686910.1"/>
    <property type="gene ID" value="TraesLDM3B03G01686910"/>
</dbReference>
<protein>
    <submittedName>
        <fullName evidence="1">Uncharacterized protein</fullName>
    </submittedName>
</protein>
<dbReference type="Gramene" id="TraesCAD_scaffold_012581_01G000200.1">
    <property type="protein sequence ID" value="TraesCAD_scaffold_012581_01G000200.1"/>
    <property type="gene ID" value="TraesCAD_scaffold_012581_01G000200"/>
</dbReference>
<dbReference type="Gramene" id="TraesMAC3B03G01687980.1">
    <property type="protein sequence ID" value="TraesMAC3B03G01687980.1"/>
    <property type="gene ID" value="TraesMAC3B03G01687980"/>
</dbReference>
<dbReference type="OrthoDB" id="1683607at2759"/>
<dbReference type="SMR" id="A0A3B6FU00"/>
<evidence type="ECO:0000313" key="2">
    <source>
        <dbReference type="Proteomes" id="UP000019116"/>
    </source>
</evidence>
<proteinExistence type="predicted"/>
<evidence type="ECO:0000313" key="1">
    <source>
        <dbReference type="EnsemblPlants" id="TraesCS3B02G338700.1"/>
    </source>
</evidence>
<reference evidence="1" key="2">
    <citation type="submission" date="2018-10" db="UniProtKB">
        <authorList>
            <consortium name="EnsemblPlants"/>
        </authorList>
    </citation>
    <scope>IDENTIFICATION</scope>
</reference>
<dbReference type="Gramene" id="TraesRN3B0100858900.1">
    <property type="protein sequence ID" value="TraesRN3B0100858900.1"/>
    <property type="gene ID" value="TraesRN3B0100858900"/>
</dbReference>
<dbReference type="Gramene" id="TraesCS3B03G0860200.1">
    <property type="protein sequence ID" value="TraesCS3B03G0860200.1.CDS"/>
    <property type="gene ID" value="TraesCS3B03G0860200"/>
</dbReference>
<dbReference type="Gramene" id="TraesWEE_scaffold_009135_01G000500.1">
    <property type="protein sequence ID" value="TraesWEE_scaffold_009135_01G000500.1"/>
    <property type="gene ID" value="TraesWEE_scaffold_009135_01G000500"/>
</dbReference>
<sequence length="56" mass="5944">MAEGCTLDFDIAVFNMDKISLAGHNEARTCTAYMVAGGRNLLPLLPEASRASCPLS</sequence>
<dbReference type="Gramene" id="TraesCLE_scaffold_016125_01G000200.1">
    <property type="protein sequence ID" value="TraesCLE_scaffold_016125_01G000200.1"/>
    <property type="gene ID" value="TraesCLE_scaffold_016125_01G000200"/>
</dbReference>
<organism evidence="1">
    <name type="scientific">Triticum aestivum</name>
    <name type="common">Wheat</name>
    <dbReference type="NCBI Taxonomy" id="4565"/>
    <lineage>
        <taxon>Eukaryota</taxon>
        <taxon>Viridiplantae</taxon>
        <taxon>Streptophyta</taxon>
        <taxon>Embryophyta</taxon>
        <taxon>Tracheophyta</taxon>
        <taxon>Spermatophyta</taxon>
        <taxon>Magnoliopsida</taxon>
        <taxon>Liliopsida</taxon>
        <taxon>Poales</taxon>
        <taxon>Poaceae</taxon>
        <taxon>BOP clade</taxon>
        <taxon>Pooideae</taxon>
        <taxon>Triticodae</taxon>
        <taxon>Triticeae</taxon>
        <taxon>Triticinae</taxon>
        <taxon>Triticum</taxon>
    </lineage>
</organism>
<dbReference type="Proteomes" id="UP000019116">
    <property type="component" value="Chromosome 3B"/>
</dbReference>